<dbReference type="OrthoDB" id="214253at2"/>
<dbReference type="SUPFAM" id="SSF51971">
    <property type="entry name" value="Nucleotide-binding domain"/>
    <property type="match status" value="1"/>
</dbReference>
<sequence>MKTDYIIVGGGLAGLCFAAYCRQNNKSFILIDSSENSKSSLVAVGLFNPIILKRFTAIWNADYQMNLANHFYTKQEKVLKSKFFHYVPLYRKFANVEEQNNWFAACDKATLREFLTDKIIYENINGIDAPLGYGEVHQSGYLDTQQFVRVFHHHLANNNQLQTESFDYTLLQTENNKIVYKDITAAKIIFAEGFSMHNNPYFNQLPLDGTKGEVLTVRIPDLKSDVILKSNIFVLPIGNDLYRVGATYDWEDKDDKTTEEGKNQLLSDLKELTNLPFDIVEHKAGIRPTVRDRRPLVGTHYKHQNIHLLNGLGTRGVLLGPYLAEQLFNHLENNTDLPKEIDINRYYKKQNLI</sequence>
<dbReference type="PANTHER" id="PTHR13847">
    <property type="entry name" value="SARCOSINE DEHYDROGENASE-RELATED"/>
    <property type="match status" value="1"/>
</dbReference>
<dbReference type="AlphaFoldDB" id="A0A2M9R5Z9"/>
<reference evidence="2 3" key="1">
    <citation type="submission" date="2017-06" db="EMBL/GenBank/DDBJ databases">
        <title>Description of Avrilella dinanensis gen. nov. sp. nov.</title>
        <authorList>
            <person name="Leyer C."/>
            <person name="Sassi M."/>
            <person name="Minet J."/>
            <person name="Kayal S."/>
            <person name="Cattoir V."/>
        </authorList>
    </citation>
    <scope>NUCLEOTIDE SEQUENCE [LARGE SCALE GENOMIC DNA]</scope>
    <source>
        <strain evidence="2 3">UR159</strain>
    </source>
</reference>
<dbReference type="Proteomes" id="UP000231960">
    <property type="component" value="Unassembled WGS sequence"/>
</dbReference>
<accession>A0A2M9R5Z9</accession>
<dbReference type="Gene3D" id="3.50.50.60">
    <property type="entry name" value="FAD/NAD(P)-binding domain"/>
    <property type="match status" value="1"/>
</dbReference>
<dbReference type="EMBL" id="NIPO01000001">
    <property type="protein sequence ID" value="PJR04271.1"/>
    <property type="molecule type" value="Genomic_DNA"/>
</dbReference>
<evidence type="ECO:0000259" key="1">
    <source>
        <dbReference type="Pfam" id="PF01266"/>
    </source>
</evidence>
<dbReference type="InterPro" id="IPR006076">
    <property type="entry name" value="FAD-dep_OxRdtase"/>
</dbReference>
<dbReference type="Pfam" id="PF01266">
    <property type="entry name" value="DAO"/>
    <property type="match status" value="1"/>
</dbReference>
<gene>
    <name evidence="2" type="ORF">CDL10_06805</name>
</gene>
<feature type="domain" description="FAD dependent oxidoreductase" evidence="1">
    <location>
        <begin position="4"/>
        <end position="327"/>
    </location>
</feature>
<comment type="caution">
    <text evidence="2">The sequence shown here is derived from an EMBL/GenBank/DDBJ whole genome shotgun (WGS) entry which is preliminary data.</text>
</comment>
<name>A0A2M9R5Z9_9FLAO</name>
<dbReference type="Gene3D" id="3.30.9.10">
    <property type="entry name" value="D-Amino Acid Oxidase, subunit A, domain 2"/>
    <property type="match status" value="1"/>
</dbReference>
<keyword evidence="3" id="KW-1185">Reference proteome</keyword>
<protein>
    <submittedName>
        <fullName evidence="2">FAD-dependent oxidoreductase</fullName>
    </submittedName>
</protein>
<dbReference type="SUPFAM" id="SSF54373">
    <property type="entry name" value="FAD-linked reductases, C-terminal domain"/>
    <property type="match status" value="1"/>
</dbReference>
<evidence type="ECO:0000313" key="2">
    <source>
        <dbReference type="EMBL" id="PJR04271.1"/>
    </source>
</evidence>
<proteinExistence type="predicted"/>
<dbReference type="InterPro" id="IPR036188">
    <property type="entry name" value="FAD/NAD-bd_sf"/>
</dbReference>
<dbReference type="GO" id="GO:0005737">
    <property type="term" value="C:cytoplasm"/>
    <property type="evidence" value="ECO:0007669"/>
    <property type="project" value="TreeGrafter"/>
</dbReference>
<dbReference type="RefSeq" id="WP_100677832.1">
    <property type="nucleotide sequence ID" value="NZ_NIPO01000001.1"/>
</dbReference>
<organism evidence="2 3">
    <name type="scientific">Avrilella dinanensis</name>
    <dbReference type="NCBI Taxonomy" id="2008672"/>
    <lineage>
        <taxon>Bacteria</taxon>
        <taxon>Pseudomonadati</taxon>
        <taxon>Bacteroidota</taxon>
        <taxon>Flavobacteriia</taxon>
        <taxon>Flavobacteriales</taxon>
        <taxon>Flavobacteriaceae</taxon>
        <taxon>Avrilella</taxon>
    </lineage>
</organism>
<evidence type="ECO:0000313" key="3">
    <source>
        <dbReference type="Proteomes" id="UP000231960"/>
    </source>
</evidence>